<name>A0A409VEC1_9AGAR</name>
<evidence type="ECO:0000259" key="1">
    <source>
        <dbReference type="Pfam" id="PF00646"/>
    </source>
</evidence>
<proteinExistence type="predicted"/>
<reference evidence="2 3" key="1">
    <citation type="journal article" date="2018" name="Evol. Lett.">
        <title>Horizontal gene cluster transfer increased hallucinogenic mushroom diversity.</title>
        <authorList>
            <person name="Reynolds H.T."/>
            <person name="Vijayakumar V."/>
            <person name="Gluck-Thaler E."/>
            <person name="Korotkin H.B."/>
            <person name="Matheny P.B."/>
            <person name="Slot J.C."/>
        </authorList>
    </citation>
    <scope>NUCLEOTIDE SEQUENCE [LARGE SCALE GENOMIC DNA]</scope>
    <source>
        <strain evidence="2 3">2629</strain>
    </source>
</reference>
<evidence type="ECO:0000313" key="3">
    <source>
        <dbReference type="Proteomes" id="UP000284842"/>
    </source>
</evidence>
<accession>A0A409VEC1</accession>
<dbReference type="EMBL" id="NHTK01006096">
    <property type="protein sequence ID" value="PPQ64110.1"/>
    <property type="molecule type" value="Genomic_DNA"/>
</dbReference>
<dbReference type="AlphaFoldDB" id="A0A409VEC1"/>
<feature type="domain" description="F-box" evidence="1">
    <location>
        <begin position="8"/>
        <end position="49"/>
    </location>
</feature>
<sequence>MSPPILYHDIIDQILSCFNLFDGDERNELSNCALVCKQWCQLSRRLLFKNIDDISVGEIETLREILRPRFETCSHPGKSTFAEYVRSAYSMIDLGMDSWSDAKELLCLLRDSFPLEFEFSLLLTGKSLTSQHLVDIHLSMPNVVHLGLVGVEIRMSPVQIRRLCGKSGLPRLKRLSVCASGWNTEVFDNAIREEKATNSVLAIENLLFQELRPFDMSTRFWPHEAFPDLDVKTLQIQAKIDNASFWDAVPSLLDKVSPNLVGLDVSYALDYQSTSPMASTGSVVLRSQVRLHQKHSKHALPEAANAGVKN</sequence>
<organism evidence="2 3">
    <name type="scientific">Panaeolus cyanescens</name>
    <dbReference type="NCBI Taxonomy" id="181874"/>
    <lineage>
        <taxon>Eukaryota</taxon>
        <taxon>Fungi</taxon>
        <taxon>Dikarya</taxon>
        <taxon>Basidiomycota</taxon>
        <taxon>Agaricomycotina</taxon>
        <taxon>Agaricomycetes</taxon>
        <taxon>Agaricomycetidae</taxon>
        <taxon>Agaricales</taxon>
        <taxon>Agaricineae</taxon>
        <taxon>Galeropsidaceae</taxon>
        <taxon>Panaeolus</taxon>
    </lineage>
</organism>
<dbReference type="InterPro" id="IPR001810">
    <property type="entry name" value="F-box_dom"/>
</dbReference>
<dbReference type="Proteomes" id="UP000284842">
    <property type="component" value="Unassembled WGS sequence"/>
</dbReference>
<gene>
    <name evidence="2" type="ORF">CVT24_008927</name>
</gene>
<evidence type="ECO:0000313" key="2">
    <source>
        <dbReference type="EMBL" id="PPQ64110.1"/>
    </source>
</evidence>
<comment type="caution">
    <text evidence="2">The sequence shown here is derived from an EMBL/GenBank/DDBJ whole genome shotgun (WGS) entry which is preliminary data.</text>
</comment>
<protein>
    <recommendedName>
        <fullName evidence="1">F-box domain-containing protein</fullName>
    </recommendedName>
</protein>
<dbReference type="OrthoDB" id="3125406at2759"/>
<dbReference type="InParanoid" id="A0A409VEC1"/>
<dbReference type="Pfam" id="PF00646">
    <property type="entry name" value="F-box"/>
    <property type="match status" value="1"/>
</dbReference>
<keyword evidence="3" id="KW-1185">Reference proteome</keyword>